<reference evidence="2" key="1">
    <citation type="submission" date="2017-09" db="EMBL/GenBank/DDBJ databases">
        <authorList>
            <person name="Regsiter A."/>
            <person name="William W."/>
        </authorList>
    </citation>
    <scope>NUCLEOTIDE SEQUENCE [LARGE SCALE GENOMIC DNA]</scope>
    <source>
        <strain evidence="2">500-1</strain>
    </source>
</reference>
<dbReference type="AlphaFoldDB" id="A0A2C8F7Y3"/>
<dbReference type="Gene3D" id="1.10.357.10">
    <property type="entry name" value="Tetracycline Repressor, domain 2"/>
    <property type="match status" value="1"/>
</dbReference>
<sequence length="226" mass="25631">MDLVPGGHDLLLVEQDGDLSDLSAKGGVMNDNVCPENARQAIMDAAAECFSKKTVRRTTYADIAAISGCDARQIKKEFKTKNQLALTIQARDMKRMKQAYLSSMPDATPDKVIKYILRTRLNFVADNHERMYLFFREGLSGHQPWSKLLDKVIWDLSIELLTLIHKGVRDGLFRQSMDENIITRSILSHYLTGVVVIGLRSEEFDADGVWDFIEPQIDMLFECITT</sequence>
<dbReference type="SUPFAM" id="SSF46689">
    <property type="entry name" value="Homeodomain-like"/>
    <property type="match status" value="1"/>
</dbReference>
<dbReference type="Proteomes" id="UP000219215">
    <property type="component" value="Chromosome DPRO"/>
</dbReference>
<keyword evidence="2" id="KW-1185">Reference proteome</keyword>
<name>A0A2C8F7Y3_9BACT</name>
<organism evidence="1 2">
    <name type="scientific">Pseudodesulfovibrio profundus</name>
    <dbReference type="NCBI Taxonomy" id="57320"/>
    <lineage>
        <taxon>Bacteria</taxon>
        <taxon>Pseudomonadati</taxon>
        <taxon>Thermodesulfobacteriota</taxon>
        <taxon>Desulfovibrionia</taxon>
        <taxon>Desulfovibrionales</taxon>
        <taxon>Desulfovibrionaceae</taxon>
    </lineage>
</organism>
<evidence type="ECO:0000313" key="1">
    <source>
        <dbReference type="EMBL" id="SOB58861.1"/>
    </source>
</evidence>
<dbReference type="InterPro" id="IPR009057">
    <property type="entry name" value="Homeodomain-like_sf"/>
</dbReference>
<dbReference type="SUPFAM" id="SSF48498">
    <property type="entry name" value="Tetracyclin repressor-like, C-terminal domain"/>
    <property type="match status" value="1"/>
</dbReference>
<dbReference type="KEGG" id="pprf:DPRO_1958"/>
<protein>
    <submittedName>
        <fullName evidence="1">Uncharacterized protein</fullName>
    </submittedName>
</protein>
<gene>
    <name evidence="1" type="ORF">DPRO_1958</name>
</gene>
<dbReference type="Gene3D" id="1.10.10.60">
    <property type="entry name" value="Homeodomain-like"/>
    <property type="match status" value="1"/>
</dbReference>
<proteinExistence type="predicted"/>
<evidence type="ECO:0000313" key="2">
    <source>
        <dbReference type="Proteomes" id="UP000219215"/>
    </source>
</evidence>
<dbReference type="EMBL" id="LT907975">
    <property type="protein sequence ID" value="SOB58861.1"/>
    <property type="molecule type" value="Genomic_DNA"/>
</dbReference>
<dbReference type="InterPro" id="IPR036271">
    <property type="entry name" value="Tet_transcr_reg_TetR-rel_C_sf"/>
</dbReference>
<accession>A0A2C8F7Y3</accession>